<dbReference type="Proteomes" id="UP000326251">
    <property type="component" value="Unassembled WGS sequence"/>
</dbReference>
<dbReference type="EMBL" id="RZUG01000003">
    <property type="protein sequence ID" value="KAA8826150.1"/>
    <property type="molecule type" value="Genomic_DNA"/>
</dbReference>
<accession>A0A5J5EA97</accession>
<feature type="domain" description="DUF3592" evidence="2">
    <location>
        <begin position="78"/>
        <end position="145"/>
    </location>
</feature>
<dbReference type="AlphaFoldDB" id="A0A5J5EA97"/>
<proteinExistence type="predicted"/>
<reference evidence="3 4" key="1">
    <citation type="journal article" date="2019" name="Syst. Appl. Microbiol.">
        <title>Characterization of Bifidobacterium species in feaces of the Egyptian fruit bat: Description of B. vespertilionis sp. nov. and B. rousetti sp. nov.</title>
        <authorList>
            <person name="Modesto M."/>
            <person name="Satti M."/>
            <person name="Watanabe K."/>
            <person name="Puglisi E."/>
            <person name="Morelli L."/>
            <person name="Huang C.-H."/>
            <person name="Liou J.-S."/>
            <person name="Miyashita M."/>
            <person name="Tamura T."/>
            <person name="Saito S."/>
            <person name="Mori K."/>
            <person name="Huang L."/>
            <person name="Sciavilla P."/>
            <person name="Sandri C."/>
            <person name="Spiezio C."/>
            <person name="Vitali F."/>
            <person name="Cavalieri D."/>
            <person name="Perpetuini G."/>
            <person name="Tofalo R."/>
            <person name="Bonetti A."/>
            <person name="Arita M."/>
            <person name="Mattarelli P."/>
        </authorList>
    </citation>
    <scope>NUCLEOTIDE SEQUENCE [LARGE SCALE GENOMIC DNA]</scope>
    <source>
        <strain evidence="3 4">RST19</strain>
    </source>
</reference>
<evidence type="ECO:0000256" key="1">
    <source>
        <dbReference type="SAM" id="Phobius"/>
    </source>
</evidence>
<evidence type="ECO:0000259" key="2">
    <source>
        <dbReference type="Pfam" id="PF12158"/>
    </source>
</evidence>
<dbReference type="InterPro" id="IPR021994">
    <property type="entry name" value="DUF3592"/>
</dbReference>
<feature type="transmembrane region" description="Helical" evidence="1">
    <location>
        <begin position="151"/>
        <end position="178"/>
    </location>
</feature>
<protein>
    <submittedName>
        <fullName evidence="3">DUF3592 domain-containing protein</fullName>
    </submittedName>
</protein>
<dbReference type="Pfam" id="PF12158">
    <property type="entry name" value="DUF3592"/>
    <property type="match status" value="1"/>
</dbReference>
<evidence type="ECO:0000313" key="4">
    <source>
        <dbReference type="Proteomes" id="UP000326251"/>
    </source>
</evidence>
<feature type="transmembrane region" description="Helical" evidence="1">
    <location>
        <begin position="41"/>
        <end position="61"/>
    </location>
</feature>
<comment type="caution">
    <text evidence="3">The sequence shown here is derived from an EMBL/GenBank/DDBJ whole genome shotgun (WGS) entry which is preliminary data.</text>
</comment>
<name>A0A5J5EA97_9BIFI</name>
<keyword evidence="1" id="KW-0472">Membrane</keyword>
<evidence type="ECO:0000313" key="3">
    <source>
        <dbReference type="EMBL" id="KAA8826150.1"/>
    </source>
</evidence>
<organism evidence="3 4">
    <name type="scientific">Bifidobacterium reuteri</name>
    <dbReference type="NCBI Taxonomy" id="983706"/>
    <lineage>
        <taxon>Bacteria</taxon>
        <taxon>Bacillati</taxon>
        <taxon>Actinomycetota</taxon>
        <taxon>Actinomycetes</taxon>
        <taxon>Bifidobacteriales</taxon>
        <taxon>Bifidobacteriaceae</taxon>
        <taxon>Bifidobacterium</taxon>
    </lineage>
</organism>
<keyword evidence="1" id="KW-1133">Transmembrane helix</keyword>
<gene>
    <name evidence="3" type="ORF">EMO92_03020</name>
</gene>
<keyword evidence="1" id="KW-0812">Transmembrane</keyword>
<sequence>MVVAHIGAREVMTCCNARPTKADASHVVLGERLLAMSDQELLMFIGLVCVVVGVIVIALFLRASNEANESKAQCTAIVPGVVSRLIEEEDNDGTLWKPVFSYTVGEDNYTIVSPVSSRPAQYQVGEHVVVGYNPLDPSDAYVQSERGSGCLLYAFIGAGLIDATAGLAVVICAALGVIG</sequence>